<evidence type="ECO:0000313" key="3">
    <source>
        <dbReference type="EMBL" id="KAK0171095.1"/>
    </source>
</evidence>
<keyword evidence="4" id="KW-1185">Reference proteome</keyword>
<proteinExistence type="predicted"/>
<evidence type="ECO:0000256" key="2">
    <source>
        <dbReference type="SAM" id="SignalP"/>
    </source>
</evidence>
<feature type="region of interest" description="Disordered" evidence="1">
    <location>
        <begin position="204"/>
        <end position="235"/>
    </location>
</feature>
<keyword evidence="2" id="KW-0732">Signal</keyword>
<gene>
    <name evidence="3" type="ORF">PV328_008856</name>
</gene>
<feature type="compositionally biased region" description="Basic and acidic residues" evidence="1">
    <location>
        <begin position="212"/>
        <end position="235"/>
    </location>
</feature>
<dbReference type="Proteomes" id="UP001168990">
    <property type="component" value="Unassembled WGS sequence"/>
</dbReference>
<evidence type="ECO:0000313" key="4">
    <source>
        <dbReference type="Proteomes" id="UP001168990"/>
    </source>
</evidence>
<reference evidence="3" key="2">
    <citation type="submission" date="2023-03" db="EMBL/GenBank/DDBJ databases">
        <authorList>
            <person name="Inwood S.N."/>
            <person name="Skelly J.G."/>
            <person name="Guhlin J."/>
            <person name="Harrop T.W.R."/>
            <person name="Goldson S.G."/>
            <person name="Dearden P.K."/>
        </authorList>
    </citation>
    <scope>NUCLEOTIDE SEQUENCE</scope>
    <source>
        <strain evidence="3">Irish</strain>
        <tissue evidence="3">Whole body</tissue>
    </source>
</reference>
<feature type="signal peptide" evidence="2">
    <location>
        <begin position="1"/>
        <end position="22"/>
    </location>
</feature>
<comment type="caution">
    <text evidence="3">The sequence shown here is derived from an EMBL/GenBank/DDBJ whole genome shotgun (WGS) entry which is preliminary data.</text>
</comment>
<dbReference type="AlphaFoldDB" id="A0AA39FKH0"/>
<protein>
    <submittedName>
        <fullName evidence="3">Uncharacterized protein</fullName>
    </submittedName>
</protein>
<organism evidence="3 4">
    <name type="scientific">Microctonus aethiopoides</name>
    <dbReference type="NCBI Taxonomy" id="144406"/>
    <lineage>
        <taxon>Eukaryota</taxon>
        <taxon>Metazoa</taxon>
        <taxon>Ecdysozoa</taxon>
        <taxon>Arthropoda</taxon>
        <taxon>Hexapoda</taxon>
        <taxon>Insecta</taxon>
        <taxon>Pterygota</taxon>
        <taxon>Neoptera</taxon>
        <taxon>Endopterygota</taxon>
        <taxon>Hymenoptera</taxon>
        <taxon>Apocrita</taxon>
        <taxon>Ichneumonoidea</taxon>
        <taxon>Braconidae</taxon>
        <taxon>Euphorinae</taxon>
        <taxon>Microctonus</taxon>
    </lineage>
</organism>
<sequence>MIEMHIILTVICLCYFGLSVSACGSKGNSQSYRWHSNHKQSSCQQTNQLDQNTMVGSRMIYSKQYGQTPYRNQLNYNAITGSNIHYPKQYSQIPSTMHYPASNVFIPPKPQYGVPNFIDPYMNTQQNLYRCLRGVHSMPINQQPTQVVNKRAIKSFPNHLNLQNDLIKHRVRRNIDENTEAPDSTTTQSWVNFWNSFLMDINSDEGEDSDDEKLPDRREVTDHSNDSADSDISKSDRLSETSAEFFDRIRQRIPYFFQRLRLLRKLLNNSTSDEEMTMNGQLEKLNDDIISVEDLKSEVITTETFLEELKKQDFATTPILSIPRHENTTPKS</sequence>
<accession>A0AA39FKH0</accession>
<dbReference type="EMBL" id="JAQQBS010000003">
    <property type="protein sequence ID" value="KAK0171095.1"/>
    <property type="molecule type" value="Genomic_DNA"/>
</dbReference>
<name>A0AA39FKH0_9HYME</name>
<reference evidence="3" key="1">
    <citation type="journal article" date="2023" name="bioRxiv">
        <title>Scaffold-level genome assemblies of two parasitoid biocontrol wasps reveal the parthenogenesis mechanism and an associated novel virus.</title>
        <authorList>
            <person name="Inwood S."/>
            <person name="Skelly J."/>
            <person name="Guhlin J."/>
            <person name="Harrop T."/>
            <person name="Goldson S."/>
            <person name="Dearden P."/>
        </authorList>
    </citation>
    <scope>NUCLEOTIDE SEQUENCE</scope>
    <source>
        <strain evidence="3">Irish</strain>
        <tissue evidence="3">Whole body</tissue>
    </source>
</reference>
<evidence type="ECO:0000256" key="1">
    <source>
        <dbReference type="SAM" id="MobiDB-lite"/>
    </source>
</evidence>
<feature type="chain" id="PRO_5041399796" evidence="2">
    <location>
        <begin position="23"/>
        <end position="332"/>
    </location>
</feature>